<comment type="caution">
    <text evidence="1">The sequence shown here is derived from an EMBL/GenBank/DDBJ whole genome shotgun (WGS) entry which is preliminary data.</text>
</comment>
<evidence type="ECO:0000313" key="2">
    <source>
        <dbReference type="Proteomes" id="UP000660262"/>
    </source>
</evidence>
<sequence length="103" mass="11806">MEYTAAHHAAATCIARHARGYSTRQRVVHAVRSAFEQAMKDVTGNDDVNISYKSHRHVCMPRFESRDDGDDNTTRREQLERELAWAEATLARRVAFLADQTRC</sequence>
<keyword evidence="2" id="KW-1185">Reference proteome</keyword>
<name>A0A830HCJ9_9CHLO</name>
<dbReference type="AlphaFoldDB" id="A0A830HCJ9"/>
<organism evidence="1 2">
    <name type="scientific">Pycnococcus provasolii</name>
    <dbReference type="NCBI Taxonomy" id="41880"/>
    <lineage>
        <taxon>Eukaryota</taxon>
        <taxon>Viridiplantae</taxon>
        <taxon>Chlorophyta</taxon>
        <taxon>Pseudoscourfieldiophyceae</taxon>
        <taxon>Pseudoscourfieldiales</taxon>
        <taxon>Pycnococcaceae</taxon>
        <taxon>Pycnococcus</taxon>
    </lineage>
</organism>
<gene>
    <name evidence="1" type="ORF">PPROV_000296700</name>
</gene>
<evidence type="ECO:0000313" key="1">
    <source>
        <dbReference type="EMBL" id="GHP04213.1"/>
    </source>
</evidence>
<protein>
    <submittedName>
        <fullName evidence="1">Uncharacterized protein</fullName>
    </submittedName>
</protein>
<reference evidence="1" key="1">
    <citation type="submission" date="2020-10" db="EMBL/GenBank/DDBJ databases">
        <title>Unveiling of a novel bifunctional photoreceptor, Dualchrome1, isolated from a cosmopolitan green alga.</title>
        <authorList>
            <person name="Suzuki S."/>
            <person name="Kawachi M."/>
        </authorList>
    </citation>
    <scope>NUCLEOTIDE SEQUENCE</scope>
    <source>
        <strain evidence="1">NIES 2893</strain>
    </source>
</reference>
<proteinExistence type="predicted"/>
<dbReference type="Proteomes" id="UP000660262">
    <property type="component" value="Unassembled WGS sequence"/>
</dbReference>
<dbReference type="EMBL" id="BNJQ01000007">
    <property type="protein sequence ID" value="GHP04213.1"/>
    <property type="molecule type" value="Genomic_DNA"/>
</dbReference>
<accession>A0A830HCJ9</accession>